<organism evidence="3 4">
    <name type="scientific">Aromia moschata</name>
    <dbReference type="NCBI Taxonomy" id="1265417"/>
    <lineage>
        <taxon>Eukaryota</taxon>
        <taxon>Metazoa</taxon>
        <taxon>Ecdysozoa</taxon>
        <taxon>Arthropoda</taxon>
        <taxon>Hexapoda</taxon>
        <taxon>Insecta</taxon>
        <taxon>Pterygota</taxon>
        <taxon>Neoptera</taxon>
        <taxon>Endopterygota</taxon>
        <taxon>Coleoptera</taxon>
        <taxon>Polyphaga</taxon>
        <taxon>Cucujiformia</taxon>
        <taxon>Chrysomeloidea</taxon>
        <taxon>Cerambycidae</taxon>
        <taxon>Cerambycinae</taxon>
        <taxon>Callichromatini</taxon>
        <taxon>Aromia</taxon>
    </lineage>
</organism>
<feature type="chain" id="PRO_5043361817" description="Pheromone biosynthesis activating neuropeptide" evidence="2">
    <location>
        <begin position="25"/>
        <end position="183"/>
    </location>
</feature>
<accession>A0AAV8YVK5</accession>
<evidence type="ECO:0008006" key="5">
    <source>
        <dbReference type="Google" id="ProtNLM"/>
    </source>
</evidence>
<comment type="caution">
    <text evidence="3">The sequence shown here is derived from an EMBL/GenBank/DDBJ whole genome shotgun (WGS) entry which is preliminary data.</text>
</comment>
<proteinExistence type="predicted"/>
<evidence type="ECO:0000256" key="1">
    <source>
        <dbReference type="SAM" id="MobiDB-lite"/>
    </source>
</evidence>
<evidence type="ECO:0000313" key="3">
    <source>
        <dbReference type="EMBL" id="KAJ8955529.1"/>
    </source>
</evidence>
<dbReference type="AlphaFoldDB" id="A0AAV8YVK5"/>
<protein>
    <recommendedName>
        <fullName evidence="5">Pheromone biosynthesis activating neuropeptide</fullName>
    </recommendedName>
</protein>
<feature type="region of interest" description="Disordered" evidence="1">
    <location>
        <begin position="136"/>
        <end position="168"/>
    </location>
</feature>
<keyword evidence="4" id="KW-1185">Reference proteome</keyword>
<reference evidence="3" key="1">
    <citation type="journal article" date="2023" name="Insect Mol. Biol.">
        <title>Genome sequencing provides insights into the evolution of gene families encoding plant cell wall-degrading enzymes in longhorned beetles.</title>
        <authorList>
            <person name="Shin N.R."/>
            <person name="Okamura Y."/>
            <person name="Kirsch R."/>
            <person name="Pauchet Y."/>
        </authorList>
    </citation>
    <scope>NUCLEOTIDE SEQUENCE</scope>
    <source>
        <strain evidence="3">AMC_N1</strain>
    </source>
</reference>
<evidence type="ECO:0000313" key="4">
    <source>
        <dbReference type="Proteomes" id="UP001162162"/>
    </source>
</evidence>
<dbReference type="EMBL" id="JAPWTK010000037">
    <property type="protein sequence ID" value="KAJ8955529.1"/>
    <property type="molecule type" value="Genomic_DNA"/>
</dbReference>
<gene>
    <name evidence="3" type="ORF">NQ318_001358</name>
</gene>
<dbReference type="GO" id="GO:0007218">
    <property type="term" value="P:neuropeptide signaling pathway"/>
    <property type="evidence" value="ECO:0007669"/>
    <property type="project" value="InterPro"/>
</dbReference>
<feature type="signal peptide" evidence="2">
    <location>
        <begin position="1"/>
        <end position="24"/>
    </location>
</feature>
<sequence length="183" mass="20977">MRNNIAATLAALFVFTVCFNGVLTAGNDDYLMDPNSKDVRKAKDEDKKYSYLWFGPRMGRRKRNPTAEILKGLDREELETLMETLKNSPWSTATLNNELCPQVTVYEETEDHARIILHNRKENYLKDTALNYTPRLGRDSGEEIDDSNNGDFISQRSPPFAPRLGRHLSPYSPRLGRELVIEP</sequence>
<dbReference type="GO" id="GO:0042811">
    <property type="term" value="P:pheromone biosynthetic process"/>
    <property type="evidence" value="ECO:0007669"/>
    <property type="project" value="InterPro"/>
</dbReference>
<evidence type="ECO:0000256" key="2">
    <source>
        <dbReference type="SAM" id="SignalP"/>
    </source>
</evidence>
<dbReference type="GO" id="GO:0005184">
    <property type="term" value="F:neuropeptide hormone activity"/>
    <property type="evidence" value="ECO:0007669"/>
    <property type="project" value="InterPro"/>
</dbReference>
<name>A0AAV8YVK5_9CUCU</name>
<dbReference type="Pfam" id="PF05874">
    <property type="entry name" value="PBAN"/>
    <property type="match status" value="1"/>
</dbReference>
<dbReference type="Proteomes" id="UP001162162">
    <property type="component" value="Unassembled WGS sequence"/>
</dbReference>
<keyword evidence="2" id="KW-0732">Signal</keyword>
<dbReference type="InterPro" id="IPR008730">
    <property type="entry name" value="PBAN"/>
</dbReference>